<keyword evidence="11 18" id="KW-0129">CBS domain</keyword>
<organism evidence="22 23">
    <name type="scientific">Halopseudomonas laoshanensis</name>
    <dbReference type="NCBI Taxonomy" id="2268758"/>
    <lineage>
        <taxon>Bacteria</taxon>
        <taxon>Pseudomonadati</taxon>
        <taxon>Pseudomonadota</taxon>
        <taxon>Gammaproteobacteria</taxon>
        <taxon>Pseudomonadales</taxon>
        <taxon>Pseudomonadaceae</taxon>
        <taxon>Halopseudomonas</taxon>
    </lineage>
</organism>
<dbReference type="GO" id="GO:0006177">
    <property type="term" value="P:GMP biosynthetic process"/>
    <property type="evidence" value="ECO:0007669"/>
    <property type="project" value="UniProtKB-UniRule"/>
</dbReference>
<dbReference type="SMART" id="SM01240">
    <property type="entry name" value="IMPDH"/>
    <property type="match status" value="1"/>
</dbReference>
<feature type="active site" description="Thioimidate intermediate" evidence="13 14">
    <location>
        <position position="304"/>
    </location>
</feature>
<comment type="catalytic activity">
    <reaction evidence="12 13 20">
        <text>IMP + NAD(+) + H2O = XMP + NADH + H(+)</text>
        <dbReference type="Rhea" id="RHEA:11708"/>
        <dbReference type="ChEBI" id="CHEBI:15377"/>
        <dbReference type="ChEBI" id="CHEBI:15378"/>
        <dbReference type="ChEBI" id="CHEBI:57464"/>
        <dbReference type="ChEBI" id="CHEBI:57540"/>
        <dbReference type="ChEBI" id="CHEBI:57945"/>
        <dbReference type="ChEBI" id="CHEBI:58053"/>
        <dbReference type="EC" id="1.1.1.205"/>
    </reaction>
</comment>
<reference evidence="22 23" key="1">
    <citation type="submission" date="2018-07" db="EMBL/GenBank/DDBJ databases">
        <title>Pseudomonas laoshanensis sp. nov., isolated from soil.</title>
        <authorList>
            <person name="Sun J."/>
            <person name="Yu L."/>
            <person name="Wang M."/>
            <person name="Zhang C."/>
        </authorList>
    </citation>
    <scope>NUCLEOTIDE SEQUENCE [LARGE SCALE GENOMIC DNA]</scope>
    <source>
        <strain evidence="22 23">Y22</strain>
    </source>
</reference>
<feature type="binding site" evidence="13 16">
    <location>
        <begin position="297"/>
        <end position="299"/>
    </location>
    <ligand>
        <name>NAD(+)</name>
        <dbReference type="ChEBI" id="CHEBI:57540"/>
    </ligand>
</feature>
<comment type="activity regulation">
    <text evidence="13">Mycophenolic acid (MPA) is a non-competitive inhibitor that prevents formation of the closed enzyme conformation by binding to the same site as the amobile flap. In contrast, mizoribine monophosphate (MZP) is a competitive inhibitor that induces the closed conformation. MPA is a potent inhibitor of mammalian IMPDHs but a poor inhibitor of the bacterial enzymes. MZP is a more potent inhibitor of bacterial IMPDH.</text>
</comment>
<comment type="subunit">
    <text evidence="3 13">Homotetramer.</text>
</comment>
<keyword evidence="5" id="KW-0677">Repeat</keyword>
<evidence type="ECO:0000256" key="2">
    <source>
        <dbReference type="ARBA" id="ARBA00005502"/>
    </source>
</evidence>
<dbReference type="RefSeq" id="WP_149332376.1">
    <property type="nucleotide sequence ID" value="NZ_QOVF01000002.1"/>
</dbReference>
<dbReference type="SUPFAM" id="SSF54631">
    <property type="entry name" value="CBS-domain pair"/>
    <property type="match status" value="1"/>
</dbReference>
<dbReference type="EC" id="1.1.1.205" evidence="13 20"/>
<dbReference type="AlphaFoldDB" id="A0A7V7GU53"/>
<dbReference type="InterPro" id="IPR046342">
    <property type="entry name" value="CBS_dom_sf"/>
</dbReference>
<evidence type="ECO:0000313" key="22">
    <source>
        <dbReference type="EMBL" id="KAA0695003.1"/>
    </source>
</evidence>
<dbReference type="FunFam" id="3.20.20.70:FF:000003">
    <property type="entry name" value="GMP reductase"/>
    <property type="match status" value="1"/>
</dbReference>
<feature type="binding site" evidence="13 15">
    <location>
        <position position="302"/>
    </location>
    <ligand>
        <name>IMP</name>
        <dbReference type="ChEBI" id="CHEBI:58053"/>
    </ligand>
</feature>
<feature type="binding site" evidence="13">
    <location>
        <position position="473"/>
    </location>
    <ligand>
        <name>K(+)</name>
        <dbReference type="ChEBI" id="CHEBI:29103"/>
        <note>ligand shared between two tetrameric partners</note>
    </ligand>
</feature>
<proteinExistence type="inferred from homology"/>
<dbReference type="PIRSF" id="PIRSF000130">
    <property type="entry name" value="IMPDH"/>
    <property type="match status" value="1"/>
</dbReference>
<feature type="binding site" evidence="13">
    <location>
        <position position="247"/>
    </location>
    <ligand>
        <name>NAD(+)</name>
        <dbReference type="ChEBI" id="CHEBI:57540"/>
    </ligand>
</feature>
<dbReference type="SMART" id="SM00116">
    <property type="entry name" value="CBS"/>
    <property type="match status" value="2"/>
</dbReference>
<evidence type="ECO:0000256" key="14">
    <source>
        <dbReference type="PIRSR" id="PIRSR000130-1"/>
    </source>
</evidence>
<evidence type="ECO:0000256" key="19">
    <source>
        <dbReference type="RuleBase" id="RU003927"/>
    </source>
</evidence>
<dbReference type="SUPFAM" id="SSF51412">
    <property type="entry name" value="Inosine monophosphate dehydrogenase (IMPDH)"/>
    <property type="match status" value="1"/>
</dbReference>
<feature type="binding site" evidence="13">
    <location>
        <position position="471"/>
    </location>
    <ligand>
        <name>K(+)</name>
        <dbReference type="ChEBI" id="CHEBI:29103"/>
        <note>ligand shared between two tetrameric partners</note>
    </ligand>
</feature>
<keyword evidence="8 13" id="KW-0630">Potassium</keyword>
<evidence type="ECO:0000256" key="20">
    <source>
        <dbReference type="RuleBase" id="RU003928"/>
    </source>
</evidence>
<feature type="binding site" evidence="13 15">
    <location>
        <begin position="384"/>
        <end position="388"/>
    </location>
    <ligand>
        <name>IMP</name>
        <dbReference type="ChEBI" id="CHEBI:58053"/>
    </ligand>
</feature>
<feature type="binding site" evidence="13 15">
    <location>
        <position position="417"/>
    </location>
    <ligand>
        <name>IMP</name>
        <dbReference type="ChEBI" id="CHEBI:58053"/>
    </ligand>
</feature>
<evidence type="ECO:0000256" key="4">
    <source>
        <dbReference type="ARBA" id="ARBA00022723"/>
    </source>
</evidence>
<feature type="binding site" description="in other chain" evidence="13 17">
    <location>
        <position position="301"/>
    </location>
    <ligand>
        <name>K(+)</name>
        <dbReference type="ChEBI" id="CHEBI:29103"/>
        <note>ligand shared between two tetrameric partners</note>
    </ligand>
</feature>
<evidence type="ECO:0000256" key="12">
    <source>
        <dbReference type="ARBA" id="ARBA00048028"/>
    </source>
</evidence>
<evidence type="ECO:0000256" key="11">
    <source>
        <dbReference type="ARBA" id="ARBA00023122"/>
    </source>
</evidence>
<dbReference type="InterPro" id="IPR001093">
    <property type="entry name" value="IMP_DH_GMPRt"/>
</dbReference>
<evidence type="ECO:0000256" key="18">
    <source>
        <dbReference type="PROSITE-ProRule" id="PRU00703"/>
    </source>
</evidence>
<feature type="binding site" evidence="16">
    <location>
        <begin position="247"/>
        <end position="249"/>
    </location>
    <ligand>
        <name>NAD(+)</name>
        <dbReference type="ChEBI" id="CHEBI:57540"/>
    </ligand>
</feature>
<dbReference type="GO" id="GO:0000166">
    <property type="term" value="F:nucleotide binding"/>
    <property type="evidence" value="ECO:0007669"/>
    <property type="project" value="UniProtKB-UniRule"/>
</dbReference>
<keyword evidence="7 13" id="KW-0658">Purine biosynthesis</keyword>
<keyword evidence="23" id="KW-1185">Reference proteome</keyword>
<evidence type="ECO:0000256" key="3">
    <source>
        <dbReference type="ARBA" id="ARBA00011881"/>
    </source>
</evidence>
<dbReference type="Pfam" id="PF00571">
    <property type="entry name" value="CBS"/>
    <property type="match status" value="2"/>
</dbReference>
<feature type="domain" description="CBS" evidence="21">
    <location>
        <begin position="93"/>
        <end position="148"/>
    </location>
</feature>
<protein>
    <recommendedName>
        <fullName evidence="13 20">Inosine-5'-monophosphate dehydrogenase</fullName>
        <shortName evidence="13">IMP dehydrogenase</shortName>
        <shortName evidence="13">IMPD</shortName>
        <shortName evidence="13">IMPDH</shortName>
        <ecNumber evidence="13 20">1.1.1.205</ecNumber>
    </recommendedName>
</protein>
<dbReference type="PANTHER" id="PTHR11911:SF111">
    <property type="entry name" value="INOSINE-5'-MONOPHOSPHATE DEHYDROGENASE"/>
    <property type="match status" value="1"/>
</dbReference>
<comment type="pathway">
    <text evidence="13 20">Purine metabolism; XMP biosynthesis via de novo pathway; XMP from IMP: step 1/1.</text>
</comment>
<feature type="binding site" evidence="13 15">
    <location>
        <begin position="360"/>
        <end position="361"/>
    </location>
    <ligand>
        <name>IMP</name>
        <dbReference type="ChEBI" id="CHEBI:58053"/>
    </ligand>
</feature>
<keyword evidence="9 13" id="KW-0560">Oxidoreductase</keyword>
<dbReference type="InterPro" id="IPR000644">
    <property type="entry name" value="CBS_dom"/>
</dbReference>
<feature type="binding site" evidence="13">
    <location>
        <position position="472"/>
    </location>
    <ligand>
        <name>K(+)</name>
        <dbReference type="ChEBI" id="CHEBI:29103"/>
        <note>ligand shared between two tetrameric partners</note>
    </ligand>
</feature>
<evidence type="ECO:0000256" key="1">
    <source>
        <dbReference type="ARBA" id="ARBA00001958"/>
    </source>
</evidence>
<accession>A0A7V7GU53</accession>
<dbReference type="CDD" id="cd04601">
    <property type="entry name" value="CBS_pair_IMPDH"/>
    <property type="match status" value="1"/>
</dbReference>
<evidence type="ECO:0000256" key="16">
    <source>
        <dbReference type="PIRSR" id="PIRSR000130-3"/>
    </source>
</evidence>
<comment type="cofactor">
    <cofactor evidence="1 13">
        <name>K(+)</name>
        <dbReference type="ChEBI" id="CHEBI:29103"/>
    </cofactor>
</comment>
<evidence type="ECO:0000256" key="5">
    <source>
        <dbReference type="ARBA" id="ARBA00022737"/>
    </source>
</evidence>
<gene>
    <name evidence="13" type="primary">guaB</name>
    <name evidence="22" type="ORF">DT594_09060</name>
</gene>
<evidence type="ECO:0000256" key="9">
    <source>
        <dbReference type="ARBA" id="ARBA00023002"/>
    </source>
</evidence>
<evidence type="ECO:0000256" key="10">
    <source>
        <dbReference type="ARBA" id="ARBA00023027"/>
    </source>
</evidence>
<dbReference type="InterPro" id="IPR005990">
    <property type="entry name" value="IMP_DH"/>
</dbReference>
<evidence type="ECO:0000256" key="15">
    <source>
        <dbReference type="PIRSR" id="PIRSR000130-2"/>
    </source>
</evidence>
<dbReference type="InterPro" id="IPR015875">
    <property type="entry name" value="IMP_DH/GMP_Rdtase_CS"/>
</dbReference>
<feature type="binding site" evidence="13 15">
    <location>
        <begin position="337"/>
        <end position="339"/>
    </location>
    <ligand>
        <name>IMP</name>
        <dbReference type="ChEBI" id="CHEBI:58053"/>
    </ligand>
</feature>
<evidence type="ECO:0000256" key="7">
    <source>
        <dbReference type="ARBA" id="ARBA00022755"/>
    </source>
</evidence>
<dbReference type="GO" id="GO:0006183">
    <property type="term" value="P:GTP biosynthetic process"/>
    <property type="evidence" value="ECO:0007669"/>
    <property type="project" value="TreeGrafter"/>
</dbReference>
<dbReference type="UniPathway" id="UPA00601">
    <property type="reaction ID" value="UER00295"/>
</dbReference>
<dbReference type="GO" id="GO:0003938">
    <property type="term" value="F:IMP dehydrogenase activity"/>
    <property type="evidence" value="ECO:0007669"/>
    <property type="project" value="UniProtKB-UniRule"/>
</dbReference>
<dbReference type="PANTHER" id="PTHR11911">
    <property type="entry name" value="INOSINE-5-MONOPHOSPHATE DEHYDROGENASE RELATED"/>
    <property type="match status" value="1"/>
</dbReference>
<dbReference type="OrthoDB" id="9805398at2"/>
<dbReference type="HAMAP" id="MF_01964">
    <property type="entry name" value="IMPDH"/>
    <property type="match status" value="1"/>
</dbReference>
<feature type="domain" description="CBS" evidence="21">
    <location>
        <begin position="152"/>
        <end position="210"/>
    </location>
</feature>
<evidence type="ECO:0000256" key="17">
    <source>
        <dbReference type="PIRSR" id="PIRSR000130-4"/>
    </source>
</evidence>
<name>A0A7V7GU53_9GAMM</name>
<comment type="function">
    <text evidence="13">Catalyzes the conversion of inosine 5'-phosphate (IMP) to xanthosine 5'-phosphate (XMP), the first committed and rate-limiting step in the de novo synthesis of guanine nucleotides, and therefore plays an important role in the regulation of cell growth.</text>
</comment>
<dbReference type="NCBIfam" id="TIGR01302">
    <property type="entry name" value="IMP_dehydrog"/>
    <property type="match status" value="1"/>
</dbReference>
<comment type="caution">
    <text evidence="22">The sequence shown here is derived from an EMBL/GenBank/DDBJ whole genome shotgun (WGS) entry which is preliminary data.</text>
</comment>
<comment type="similarity">
    <text evidence="2 13 19">Belongs to the IMPDH/GMPR family.</text>
</comment>
<keyword evidence="4 13" id="KW-0479">Metal-binding</keyword>
<feature type="binding site" description="in other chain" evidence="13 17">
    <location>
        <position position="299"/>
    </location>
    <ligand>
        <name>K(+)</name>
        <dbReference type="ChEBI" id="CHEBI:29103"/>
        <note>ligand shared between two tetrameric partners</note>
    </ligand>
</feature>
<evidence type="ECO:0000256" key="8">
    <source>
        <dbReference type="ARBA" id="ARBA00022958"/>
    </source>
</evidence>
<dbReference type="Proteomes" id="UP000463138">
    <property type="component" value="Unassembled WGS sequence"/>
</dbReference>
<sequence>MLRVSQEALTFDDVLLVPGYSEVMPKDVSLKSRLTRRIELNIPLLSAAMDTVTEARLAIAMAQEGGMGIIHKNMTVEQQAAEVRKVKKFESGVVKDPITIDADATVGELVELTRVNNISGVPVLSGGELVGIVTARDVRFEIRMNAKVREVMTSKEKLVTVKEGVSAGAVRELLHRHRIEKVLIVDDNFGLKGMMTVKDIEKARAYPNATKDDQGRLLVGAAVGTGADTPERIAALAAAGVDVVVVDTAHGHSRGVIERVRWVKENYPGIQVVGGNIATAEAALALAEAGADAVKVGIGPGSICTTRIVAGVGVPQISAIADVATALKGMDMPVIADGGIRFSGDLAKAIAAGASVVMMGSMFAGTEEAPGEVELFQGRSYKAYRGMGSMGAMAQTQGSSDRYFQDSSAGAEKLVPEGIEGRVPYKGSLAAIIHQLMGGLRASMGYTGSSDILEMRTKPQFVRITSAGMSESHVHDVQITKESPNYRVG</sequence>
<evidence type="ECO:0000313" key="23">
    <source>
        <dbReference type="Proteomes" id="UP000463138"/>
    </source>
</evidence>
<dbReference type="Gene3D" id="3.20.20.70">
    <property type="entry name" value="Aldolase class I"/>
    <property type="match status" value="1"/>
</dbReference>
<evidence type="ECO:0000256" key="13">
    <source>
        <dbReference type="HAMAP-Rule" id="MF_01964"/>
    </source>
</evidence>
<dbReference type="EMBL" id="QOVF01000002">
    <property type="protein sequence ID" value="KAA0695003.1"/>
    <property type="molecule type" value="Genomic_DNA"/>
</dbReference>
<evidence type="ECO:0000256" key="6">
    <source>
        <dbReference type="ARBA" id="ARBA00022749"/>
    </source>
</evidence>
<dbReference type="InterPro" id="IPR013785">
    <property type="entry name" value="Aldolase_TIM"/>
</dbReference>
<comment type="caution">
    <text evidence="13">Lacks conserved residue(s) required for the propagation of feature annotation.</text>
</comment>
<dbReference type="GO" id="GO:0046872">
    <property type="term" value="F:metal ion binding"/>
    <property type="evidence" value="ECO:0007669"/>
    <property type="project" value="UniProtKB-UniRule"/>
</dbReference>
<dbReference type="CDD" id="cd00381">
    <property type="entry name" value="IMPDH"/>
    <property type="match status" value="1"/>
</dbReference>
<feature type="active site" description="Proton acceptor" evidence="13 14">
    <location>
        <position position="402"/>
    </location>
</feature>
<dbReference type="Pfam" id="PF00478">
    <property type="entry name" value="IMPDH"/>
    <property type="match status" value="1"/>
</dbReference>
<dbReference type="PROSITE" id="PS00487">
    <property type="entry name" value="IMP_DH_GMP_RED"/>
    <property type="match status" value="1"/>
</dbReference>
<keyword evidence="10 13" id="KW-0520">NAD</keyword>
<keyword evidence="6 13" id="KW-0332">GMP biosynthesis</keyword>
<evidence type="ECO:0000259" key="21">
    <source>
        <dbReference type="PROSITE" id="PS51371"/>
    </source>
</evidence>
<feature type="binding site" description="in other chain" evidence="13 17">
    <location>
        <position position="304"/>
    </location>
    <ligand>
        <name>K(+)</name>
        <dbReference type="ChEBI" id="CHEBI:29103"/>
        <note>ligand shared between two tetrameric partners</note>
    </ligand>
</feature>
<dbReference type="PROSITE" id="PS51371">
    <property type="entry name" value="CBS"/>
    <property type="match status" value="2"/>
</dbReference>